<comment type="function">
    <text evidence="2">Binds to DNA and alters its conformation. May be involved in regulation of gene expression, nucleoid organization and DNA protection.</text>
</comment>
<dbReference type="Proteomes" id="UP000221024">
    <property type="component" value="Unassembled WGS sequence"/>
</dbReference>
<dbReference type="HAMAP" id="MF_00274">
    <property type="entry name" value="DNA_YbaB_EbfC"/>
    <property type="match status" value="1"/>
</dbReference>
<dbReference type="NCBIfam" id="TIGR00103">
    <property type="entry name" value="DNA_YbaB_EbfC"/>
    <property type="match status" value="1"/>
</dbReference>
<dbReference type="PANTHER" id="PTHR33449:SF1">
    <property type="entry name" value="NUCLEOID-ASSOCIATED PROTEIN YBAB"/>
    <property type="match status" value="1"/>
</dbReference>
<keyword evidence="4" id="KW-1185">Reference proteome</keyword>
<reference evidence="3 4" key="1">
    <citation type="submission" date="2017-10" db="EMBL/GenBank/DDBJ databases">
        <title>Draft genome of Longimonas halophila.</title>
        <authorList>
            <person name="Goh K.M."/>
            <person name="Shamsir M.S."/>
            <person name="Lim S.W."/>
        </authorList>
    </citation>
    <scope>NUCLEOTIDE SEQUENCE [LARGE SCALE GENOMIC DNA]</scope>
    <source>
        <strain evidence="3 4">KCTC 42399</strain>
    </source>
</reference>
<organism evidence="3 4">
    <name type="scientific">Longimonas halophila</name>
    <dbReference type="NCBI Taxonomy" id="1469170"/>
    <lineage>
        <taxon>Bacteria</taxon>
        <taxon>Pseudomonadati</taxon>
        <taxon>Rhodothermota</taxon>
        <taxon>Rhodothermia</taxon>
        <taxon>Rhodothermales</taxon>
        <taxon>Salisaetaceae</taxon>
        <taxon>Longimonas</taxon>
    </lineage>
</organism>
<keyword evidence="2" id="KW-0963">Cytoplasm</keyword>
<evidence type="ECO:0000313" key="3">
    <source>
        <dbReference type="EMBL" id="PEN06194.1"/>
    </source>
</evidence>
<dbReference type="GO" id="GO:0043590">
    <property type="term" value="C:bacterial nucleoid"/>
    <property type="evidence" value="ECO:0007669"/>
    <property type="project" value="UniProtKB-UniRule"/>
</dbReference>
<comment type="subunit">
    <text evidence="2">Homodimer.</text>
</comment>
<name>A0A2H3NW26_9BACT</name>
<gene>
    <name evidence="3" type="ORF">CRI93_10225</name>
</gene>
<sequence>MANGGPNMGDMFKKMMDMQKKMTEAQDELAEKTVTAEAGGGMVKVTANGNQTITAIEIEPEAVDPDDIELLEDLVIAGVNKALEEASNMAQQEMKNSMGGMLPPGMDLSQLGM</sequence>
<comment type="caution">
    <text evidence="3">The sequence shown here is derived from an EMBL/GenBank/DDBJ whole genome shotgun (WGS) entry which is preliminary data.</text>
</comment>
<dbReference type="PIRSF" id="PIRSF004555">
    <property type="entry name" value="UCP004555"/>
    <property type="match status" value="1"/>
</dbReference>
<keyword evidence="1 2" id="KW-0238">DNA-binding</keyword>
<protein>
    <recommendedName>
        <fullName evidence="2">Nucleoid-associated protein CRI93_10225</fullName>
    </recommendedName>
</protein>
<comment type="subcellular location">
    <subcellularLocation>
        <location evidence="2">Cytoplasm</location>
        <location evidence="2">Nucleoid</location>
    </subcellularLocation>
</comment>
<dbReference type="RefSeq" id="WP_098062540.1">
    <property type="nucleotide sequence ID" value="NZ_PDEP01000009.1"/>
</dbReference>
<accession>A0A2H3NW26</accession>
<dbReference type="GO" id="GO:0003677">
    <property type="term" value="F:DNA binding"/>
    <property type="evidence" value="ECO:0007669"/>
    <property type="project" value="UniProtKB-UniRule"/>
</dbReference>
<evidence type="ECO:0000256" key="2">
    <source>
        <dbReference type="HAMAP-Rule" id="MF_00274"/>
    </source>
</evidence>
<dbReference type="Gene3D" id="3.30.1310.10">
    <property type="entry name" value="Nucleoid-associated protein YbaB-like domain"/>
    <property type="match status" value="1"/>
</dbReference>
<dbReference type="InterPro" id="IPR036894">
    <property type="entry name" value="YbaB-like_sf"/>
</dbReference>
<proteinExistence type="inferred from homology"/>
<dbReference type="OrthoDB" id="9808738at2"/>
<dbReference type="EMBL" id="PDEP01000009">
    <property type="protein sequence ID" value="PEN06194.1"/>
    <property type="molecule type" value="Genomic_DNA"/>
</dbReference>
<dbReference type="GO" id="GO:0005829">
    <property type="term" value="C:cytosol"/>
    <property type="evidence" value="ECO:0007669"/>
    <property type="project" value="TreeGrafter"/>
</dbReference>
<dbReference type="SUPFAM" id="SSF82607">
    <property type="entry name" value="YbaB-like"/>
    <property type="match status" value="1"/>
</dbReference>
<dbReference type="InterPro" id="IPR004401">
    <property type="entry name" value="YbaB/EbfC"/>
</dbReference>
<dbReference type="AlphaFoldDB" id="A0A2H3NW26"/>
<dbReference type="PANTHER" id="PTHR33449">
    <property type="entry name" value="NUCLEOID-ASSOCIATED PROTEIN YBAB"/>
    <property type="match status" value="1"/>
</dbReference>
<dbReference type="Pfam" id="PF02575">
    <property type="entry name" value="YbaB_DNA_bd"/>
    <property type="match status" value="1"/>
</dbReference>
<comment type="similarity">
    <text evidence="2">Belongs to the YbaB/EbfC family.</text>
</comment>
<evidence type="ECO:0000313" key="4">
    <source>
        <dbReference type="Proteomes" id="UP000221024"/>
    </source>
</evidence>
<evidence type="ECO:0000256" key="1">
    <source>
        <dbReference type="ARBA" id="ARBA00023125"/>
    </source>
</evidence>